<dbReference type="Proteomes" id="UP000838748">
    <property type="component" value="Unassembled WGS sequence"/>
</dbReference>
<accession>A0ABM9A5A2</accession>
<proteinExistence type="predicted"/>
<gene>
    <name evidence="1" type="ORF">VMF7928_02671</name>
</gene>
<organism evidence="1 2">
    <name type="scientific">Vibrio marisflavi CECT 7928</name>
    <dbReference type="NCBI Taxonomy" id="634439"/>
    <lineage>
        <taxon>Bacteria</taxon>
        <taxon>Pseudomonadati</taxon>
        <taxon>Pseudomonadota</taxon>
        <taxon>Gammaproteobacteria</taxon>
        <taxon>Vibrionales</taxon>
        <taxon>Vibrionaceae</taxon>
        <taxon>Vibrio</taxon>
    </lineage>
</organism>
<comment type="caution">
    <text evidence="1">The sequence shown here is derived from an EMBL/GenBank/DDBJ whole genome shotgun (WGS) entry which is preliminary data.</text>
</comment>
<name>A0ABM9A5A2_9VIBR</name>
<reference evidence="1" key="1">
    <citation type="submission" date="2021-11" db="EMBL/GenBank/DDBJ databases">
        <authorList>
            <person name="Rodrigo-Torres L."/>
            <person name="Arahal R. D."/>
            <person name="Lucena T."/>
        </authorList>
    </citation>
    <scope>NUCLEOTIDE SEQUENCE</scope>
    <source>
        <strain evidence="1">CECT 7928</strain>
    </source>
</reference>
<evidence type="ECO:0000313" key="1">
    <source>
        <dbReference type="EMBL" id="CAH0540199.1"/>
    </source>
</evidence>
<dbReference type="RefSeq" id="WP_237362218.1">
    <property type="nucleotide sequence ID" value="NZ_CAKLDM010000002.1"/>
</dbReference>
<dbReference type="EMBL" id="CAKLDM010000002">
    <property type="protein sequence ID" value="CAH0540199.1"/>
    <property type="molecule type" value="Genomic_DNA"/>
</dbReference>
<protein>
    <submittedName>
        <fullName evidence="1">Uncharacterized protein</fullName>
    </submittedName>
</protein>
<keyword evidence="2" id="KW-1185">Reference proteome</keyword>
<sequence>MKVKIMNLSDFQYHHMGIPTTEPKPDERYSPTYKMYTTKGDNPFRIQWHRFEPDCPLHPLIKSQPHVAFKVDSLEKAIEGQVLLLGPYEPIAGFKVAMVEVEGAPVELIETTLTEDQIWNSDHKGSEIYPDEPNQ</sequence>
<evidence type="ECO:0000313" key="2">
    <source>
        <dbReference type="Proteomes" id="UP000838748"/>
    </source>
</evidence>